<dbReference type="PANTHER" id="PTHR13016">
    <property type="entry name" value="AMMECR1 HOMOLOG"/>
    <property type="match status" value="1"/>
</dbReference>
<evidence type="ECO:0000313" key="2">
    <source>
        <dbReference type="EMBL" id="CAD9858024.1"/>
    </source>
</evidence>
<gene>
    <name evidence="2" type="ORF">FJAP1339_LOCUS542</name>
</gene>
<dbReference type="PROSITE" id="PS51112">
    <property type="entry name" value="AMMECR1"/>
    <property type="match status" value="1"/>
</dbReference>
<proteinExistence type="predicted"/>
<dbReference type="PANTHER" id="PTHR13016:SF0">
    <property type="entry name" value="AMME SYNDROME CANDIDATE GENE 1 PROTEIN"/>
    <property type="match status" value="1"/>
</dbReference>
<dbReference type="Gene3D" id="3.30.700.20">
    <property type="entry name" value="Hypothetical protein ph0010, domain 1"/>
    <property type="match status" value="1"/>
</dbReference>
<dbReference type="InterPro" id="IPR002733">
    <property type="entry name" value="AMMECR1_domain"/>
</dbReference>
<organism evidence="2">
    <name type="scientific">Fibrocapsa japonica</name>
    <dbReference type="NCBI Taxonomy" id="94617"/>
    <lineage>
        <taxon>Eukaryota</taxon>
        <taxon>Sar</taxon>
        <taxon>Stramenopiles</taxon>
        <taxon>Ochrophyta</taxon>
        <taxon>Raphidophyceae</taxon>
        <taxon>Chattonellales</taxon>
        <taxon>Chattonellaceae</taxon>
        <taxon>Fibrocapsa</taxon>
    </lineage>
</organism>
<dbReference type="AlphaFoldDB" id="A0A7S2XXU3"/>
<dbReference type="InterPro" id="IPR023473">
    <property type="entry name" value="AMMECR1"/>
</dbReference>
<feature type="domain" description="AMMECR1" evidence="1">
    <location>
        <begin position="2"/>
        <end position="202"/>
    </location>
</feature>
<sequence>MAEEAKLQATEEMAAYCFDVLIACLKGMEAAAPSFDTSPQCPLFVTWHTQRYSRNGQVERKNLRGCIGTLSAKPISSLQDYTYSSAFRDSRFSPIALVEVPSLHCAVSLLVNYQQATHLQDWEIGVHGILIHFSVGGVEYSGTYLPEVAKEQGWNHMEAIESLIRKAGYRRTITKQVLESVSVTRYQSSKTGVDYRQYCAMRNIQC</sequence>
<dbReference type="InterPro" id="IPR036071">
    <property type="entry name" value="AMMECR1_dom_sf"/>
</dbReference>
<dbReference type="Pfam" id="PF01871">
    <property type="entry name" value="AMMECR1"/>
    <property type="match status" value="1"/>
</dbReference>
<dbReference type="EMBL" id="HBHR01001424">
    <property type="protein sequence ID" value="CAD9858024.1"/>
    <property type="molecule type" value="Transcribed_RNA"/>
</dbReference>
<dbReference type="NCBIfam" id="TIGR00296">
    <property type="entry name" value="TIGR00296 family protein"/>
    <property type="match status" value="1"/>
</dbReference>
<evidence type="ECO:0000259" key="1">
    <source>
        <dbReference type="PROSITE" id="PS51112"/>
    </source>
</evidence>
<protein>
    <recommendedName>
        <fullName evidence="1">AMMECR1 domain-containing protein</fullName>
    </recommendedName>
</protein>
<reference evidence="2" key="1">
    <citation type="submission" date="2021-01" db="EMBL/GenBank/DDBJ databases">
        <authorList>
            <person name="Corre E."/>
            <person name="Pelletier E."/>
            <person name="Niang G."/>
            <person name="Scheremetjew M."/>
            <person name="Finn R."/>
            <person name="Kale V."/>
            <person name="Holt S."/>
            <person name="Cochrane G."/>
            <person name="Meng A."/>
            <person name="Brown T."/>
            <person name="Cohen L."/>
        </authorList>
    </citation>
    <scope>NUCLEOTIDE SEQUENCE</scope>
    <source>
        <strain evidence="2">CCMP1661</strain>
    </source>
</reference>
<dbReference type="SUPFAM" id="SSF143447">
    <property type="entry name" value="AMMECR1-like"/>
    <property type="match status" value="1"/>
</dbReference>
<accession>A0A7S2XXU3</accession>
<dbReference type="InterPro" id="IPR027485">
    <property type="entry name" value="AMMECR1_N"/>
</dbReference>
<name>A0A7S2XXU3_9STRA</name>